<reference evidence="8" key="1">
    <citation type="submission" date="2022-08" db="EMBL/GenBank/DDBJ databases">
        <title>Complete Genome Sequences of 2 Bosea sp. soil isolates.</title>
        <authorList>
            <person name="Alvarez Arevalo M."/>
            <person name="Sterndorff E.B."/>
            <person name="Faurdal D."/>
            <person name="Joergensen T.S."/>
            <person name="Weber T."/>
        </authorList>
    </citation>
    <scope>NUCLEOTIDE SEQUENCE</scope>
    <source>
        <strain evidence="8">NBC_00436</strain>
    </source>
</reference>
<dbReference type="EMBL" id="CP102774">
    <property type="protein sequence ID" value="UZF86731.1"/>
    <property type="molecule type" value="Genomic_DNA"/>
</dbReference>
<dbReference type="InterPro" id="IPR005511">
    <property type="entry name" value="SMP-30"/>
</dbReference>
<evidence type="ECO:0000256" key="1">
    <source>
        <dbReference type="ARBA" id="ARBA00008853"/>
    </source>
</evidence>
<dbReference type="SUPFAM" id="SSF55781">
    <property type="entry name" value="GAF domain-like"/>
    <property type="match status" value="1"/>
</dbReference>
<organism evidence="8">
    <name type="scientific">Bosea sp. NBC_00436</name>
    <dbReference type="NCBI Taxonomy" id="2969620"/>
    <lineage>
        <taxon>Bacteria</taxon>
        <taxon>Pseudomonadati</taxon>
        <taxon>Pseudomonadota</taxon>
        <taxon>Alphaproteobacteria</taxon>
        <taxon>Hyphomicrobiales</taxon>
        <taxon>Boseaceae</taxon>
        <taxon>Bosea</taxon>
    </lineage>
</organism>
<dbReference type="InterPro" id="IPR014757">
    <property type="entry name" value="Tscrpt_reg_IclR_C"/>
</dbReference>
<feature type="domain" description="HTH iclR-type" evidence="6">
    <location>
        <begin position="18"/>
        <end position="80"/>
    </location>
</feature>
<dbReference type="PROSITE" id="PS51078">
    <property type="entry name" value="ICLR_ED"/>
    <property type="match status" value="1"/>
</dbReference>
<dbReference type="SMART" id="SM00346">
    <property type="entry name" value="HTH_ICLR"/>
    <property type="match status" value="1"/>
</dbReference>
<keyword evidence="2" id="KW-0805">Transcription regulation</keyword>
<name>A0A9E7ZVC8_9HYPH</name>
<dbReference type="PROSITE" id="PS51077">
    <property type="entry name" value="HTH_ICLR"/>
    <property type="match status" value="1"/>
</dbReference>
<dbReference type="InterPro" id="IPR005471">
    <property type="entry name" value="Tscrpt_reg_IclR_N"/>
</dbReference>
<feature type="binding site" evidence="5">
    <location>
        <position position="291"/>
    </location>
    <ligand>
        <name>a divalent metal cation</name>
        <dbReference type="ChEBI" id="CHEBI:60240"/>
    </ligand>
</feature>
<dbReference type="PANTHER" id="PTHR10907">
    <property type="entry name" value="REGUCALCIN"/>
    <property type="match status" value="1"/>
</dbReference>
<dbReference type="InterPro" id="IPR036390">
    <property type="entry name" value="WH_DNA-bd_sf"/>
</dbReference>
<keyword evidence="3" id="KW-0804">Transcription</keyword>
<feature type="binding site" evidence="5">
    <location>
        <position position="376"/>
    </location>
    <ligand>
        <name>substrate</name>
    </ligand>
</feature>
<gene>
    <name evidence="8" type="ORF">NWE54_23720</name>
</gene>
<dbReference type="InterPro" id="IPR013658">
    <property type="entry name" value="SGL"/>
</dbReference>
<sequence>MIDIADEASRDGDPARGTAALQKGIGLLEALSEAGGAASFSELVRASGLPKATAHRILAALLERGLVRFERRDDRYRFGWKLIEFGRFAQADLDLPTLIEPELVRLQVQTGETVFVALPHGPDIVCSKVLETRAIGGIAVAEGSVLPASCTAAGKAILAFAERALRPAMLARLKLVPHTARSLTELPLLDAQLDIAKARRYAVEDEEFAMGQRSVAAPILDHGGRAIGALAVVAPAFRLTTDRLHEIGADLLKAAARITGQAAFSQPETRRSAMTTTRARCVVETQAFLGEGPVWNEAEKRLDWVDILAPALHRSDPASGADHVVGLGELVGAFAPCSTGGLVLAAQSGFALFDPETGVSTPLVAPEADKPNNRFNDGKCDSHGRFWAGTMDMGVAPGAGSLYRLDRDGSVHCLERGIGISNGLGWSPDDRRMYFTDSMARTIFVYDFDAESGTIANRRVFAQTLDHMGVPDGLTVDAEGYVWSAQWDGWQLIRFDPDGRIDQTISLPVPRPTSCTFGGPNRETLYVTSARIRLSAQQLAEAPLSGSVFAIDGCGRGLAESVYRFEQAAAPPKIGRSS</sequence>
<feature type="binding site" evidence="5">
    <location>
        <position position="472"/>
    </location>
    <ligand>
        <name>a divalent metal cation</name>
        <dbReference type="ChEBI" id="CHEBI:60240"/>
    </ligand>
</feature>
<feature type="binding site" evidence="5">
    <location>
        <position position="422"/>
    </location>
    <ligand>
        <name>a divalent metal cation</name>
        <dbReference type="ChEBI" id="CHEBI:60240"/>
    </ligand>
</feature>
<dbReference type="GO" id="GO:0019853">
    <property type="term" value="P:L-ascorbic acid biosynthetic process"/>
    <property type="evidence" value="ECO:0007669"/>
    <property type="project" value="TreeGrafter"/>
</dbReference>
<accession>A0A9E7ZVC8</accession>
<dbReference type="InterPro" id="IPR011042">
    <property type="entry name" value="6-blade_b-propeller_TolB-like"/>
</dbReference>
<dbReference type="Pfam" id="PF08450">
    <property type="entry name" value="SGL"/>
    <property type="match status" value="1"/>
</dbReference>
<feature type="binding site" evidence="5">
    <location>
        <position position="374"/>
    </location>
    <ligand>
        <name>substrate</name>
    </ligand>
</feature>
<evidence type="ECO:0000259" key="7">
    <source>
        <dbReference type="PROSITE" id="PS51078"/>
    </source>
</evidence>
<dbReference type="Pfam" id="PF09339">
    <property type="entry name" value="HTH_IclR"/>
    <property type="match status" value="1"/>
</dbReference>
<dbReference type="Pfam" id="PF01614">
    <property type="entry name" value="IclR_C"/>
    <property type="match status" value="1"/>
</dbReference>
<evidence type="ECO:0000256" key="2">
    <source>
        <dbReference type="ARBA" id="ARBA00023015"/>
    </source>
</evidence>
<feature type="domain" description="IclR-ED" evidence="7">
    <location>
        <begin position="81"/>
        <end position="264"/>
    </location>
</feature>
<dbReference type="GO" id="GO:0003677">
    <property type="term" value="F:DNA binding"/>
    <property type="evidence" value="ECO:0007669"/>
    <property type="project" value="InterPro"/>
</dbReference>
<proteinExistence type="inferred from homology"/>
<dbReference type="SUPFAM" id="SSF46785">
    <property type="entry name" value="Winged helix' DNA-binding domain"/>
    <property type="match status" value="1"/>
</dbReference>
<evidence type="ECO:0000313" key="8">
    <source>
        <dbReference type="EMBL" id="UZF86731.1"/>
    </source>
</evidence>
<evidence type="ECO:0000259" key="6">
    <source>
        <dbReference type="PROSITE" id="PS51077"/>
    </source>
</evidence>
<dbReference type="GO" id="GO:0004341">
    <property type="term" value="F:gluconolactonase activity"/>
    <property type="evidence" value="ECO:0007669"/>
    <property type="project" value="TreeGrafter"/>
</dbReference>
<comment type="similarity">
    <text evidence="1">Belongs to the SMP-30/CGR1 family.</text>
</comment>
<protein>
    <submittedName>
        <fullName evidence="8">SMP-30/gluconolactonase/LRE family protein</fullName>
    </submittedName>
</protein>
<evidence type="ECO:0000256" key="4">
    <source>
        <dbReference type="PIRSR" id="PIRSR605511-1"/>
    </source>
</evidence>
<comment type="cofactor">
    <cofactor evidence="5">
        <name>Zn(2+)</name>
        <dbReference type="ChEBI" id="CHEBI:29105"/>
    </cofactor>
    <text evidence="5">Binds 1 divalent metal cation per subunit.</text>
</comment>
<dbReference type="Gene3D" id="3.30.450.40">
    <property type="match status" value="1"/>
</dbReference>
<dbReference type="CDD" id="cd00090">
    <property type="entry name" value="HTH_ARSR"/>
    <property type="match status" value="1"/>
</dbReference>
<dbReference type="GO" id="GO:0006355">
    <property type="term" value="P:regulation of DNA-templated transcription"/>
    <property type="evidence" value="ECO:0007669"/>
    <property type="project" value="InterPro"/>
</dbReference>
<feature type="active site" description="Proton donor/acceptor" evidence="4">
    <location>
        <position position="472"/>
    </location>
</feature>
<dbReference type="PANTHER" id="PTHR10907:SF47">
    <property type="entry name" value="REGUCALCIN"/>
    <property type="match status" value="1"/>
</dbReference>
<dbReference type="SUPFAM" id="SSF63829">
    <property type="entry name" value="Calcium-dependent phosphotriesterase"/>
    <property type="match status" value="1"/>
</dbReference>
<dbReference type="InterPro" id="IPR011991">
    <property type="entry name" value="ArsR-like_HTH"/>
</dbReference>
<keyword evidence="5" id="KW-0479">Metal-binding</keyword>
<keyword evidence="5" id="KW-0862">Zinc</keyword>
<dbReference type="Gene3D" id="1.10.10.10">
    <property type="entry name" value="Winged helix-like DNA-binding domain superfamily/Winged helix DNA-binding domain"/>
    <property type="match status" value="1"/>
</dbReference>
<dbReference type="Gene3D" id="2.120.10.30">
    <property type="entry name" value="TolB, C-terminal domain"/>
    <property type="match status" value="1"/>
</dbReference>
<dbReference type="GO" id="GO:0005509">
    <property type="term" value="F:calcium ion binding"/>
    <property type="evidence" value="ECO:0007669"/>
    <property type="project" value="TreeGrafter"/>
</dbReference>
<dbReference type="InterPro" id="IPR036388">
    <property type="entry name" value="WH-like_DNA-bd_sf"/>
</dbReference>
<dbReference type="AlphaFoldDB" id="A0A9E7ZVC8"/>
<evidence type="ECO:0000256" key="3">
    <source>
        <dbReference type="ARBA" id="ARBA00023163"/>
    </source>
</evidence>
<evidence type="ECO:0000256" key="5">
    <source>
        <dbReference type="PIRSR" id="PIRSR605511-2"/>
    </source>
</evidence>
<dbReference type="InterPro" id="IPR029016">
    <property type="entry name" value="GAF-like_dom_sf"/>
</dbReference>
<dbReference type="PRINTS" id="PR01790">
    <property type="entry name" value="SMP30FAMILY"/>
</dbReference>